<dbReference type="Pfam" id="PF00534">
    <property type="entry name" value="Glycos_transf_1"/>
    <property type="match status" value="1"/>
</dbReference>
<dbReference type="Pfam" id="PF13439">
    <property type="entry name" value="Glyco_transf_4"/>
    <property type="match status" value="1"/>
</dbReference>
<dbReference type="eggNOG" id="COG0438">
    <property type="taxonomic scope" value="Bacteria"/>
</dbReference>
<organism evidence="3 4">
    <name type="scientific">Phycisphaera mikurensis (strain NBRC 102666 / KCTC 22515 / FYK2301M01)</name>
    <dbReference type="NCBI Taxonomy" id="1142394"/>
    <lineage>
        <taxon>Bacteria</taxon>
        <taxon>Pseudomonadati</taxon>
        <taxon>Planctomycetota</taxon>
        <taxon>Phycisphaerae</taxon>
        <taxon>Phycisphaerales</taxon>
        <taxon>Phycisphaeraceae</taxon>
        <taxon>Phycisphaera</taxon>
    </lineage>
</organism>
<dbReference type="EMBL" id="AP012338">
    <property type="protein sequence ID" value="BAM04683.1"/>
    <property type="molecule type" value="Genomic_DNA"/>
</dbReference>
<name>I0IHE5_PHYMF</name>
<evidence type="ECO:0000259" key="1">
    <source>
        <dbReference type="Pfam" id="PF00534"/>
    </source>
</evidence>
<dbReference type="Gene3D" id="3.40.50.2000">
    <property type="entry name" value="Glycogen Phosphorylase B"/>
    <property type="match status" value="2"/>
</dbReference>
<keyword evidence="4" id="KW-1185">Reference proteome</keyword>
<feature type="domain" description="Glycosyltransferase subfamily 4-like N-terminal" evidence="2">
    <location>
        <begin position="67"/>
        <end position="147"/>
    </location>
</feature>
<sequence length="356" mass="39199">MERGVKVGFLTGLHGLADGGVGPYGERLWSTLGAHAFGPGLGVAEVPHDLHFGRGPRGRPLESFLDLLHVPAQVPPPNLRVRYACTMHDVQHLHHPEHFDAEVLAFREAAYPALLDRAAHVVVSFPHVRDDLLHHFGLPPEKVTVVPLPWGHFRLPEPPPAERARFADRHRRLGDFFLYPAQTWPHKNHLRLIDAFERFAAETGSPAGLVCTGRRNGHMAAIEARLANSPVRARVRFLGIVPEAELAWLYRRCLAVVIPTLYEAGSIPLGEAMSLGVPVACSAVTSLPDTIRNPAATFDPRDPDAIAAQLCRLAQDPAHREAIATHGSRRFEELTREPTAQRLEAAWRTALHAMAG</sequence>
<evidence type="ECO:0000313" key="4">
    <source>
        <dbReference type="Proteomes" id="UP000007881"/>
    </source>
</evidence>
<dbReference type="InterPro" id="IPR001296">
    <property type="entry name" value="Glyco_trans_1"/>
</dbReference>
<dbReference type="CDD" id="cd03809">
    <property type="entry name" value="GT4_MtfB-like"/>
    <property type="match status" value="1"/>
</dbReference>
<dbReference type="HOGENOM" id="CLU_009583_27_6_0"/>
<dbReference type="PANTHER" id="PTHR46401:SF8">
    <property type="entry name" value="BLL6006 PROTEIN"/>
    <property type="match status" value="1"/>
</dbReference>
<keyword evidence="3" id="KW-0808">Transferase</keyword>
<dbReference type="PANTHER" id="PTHR46401">
    <property type="entry name" value="GLYCOSYLTRANSFERASE WBBK-RELATED"/>
    <property type="match status" value="1"/>
</dbReference>
<dbReference type="AlphaFoldDB" id="I0IHE5"/>
<dbReference type="InterPro" id="IPR028098">
    <property type="entry name" value="Glyco_trans_4-like_N"/>
</dbReference>
<feature type="domain" description="Glycosyl transferase family 1" evidence="1">
    <location>
        <begin position="175"/>
        <end position="327"/>
    </location>
</feature>
<gene>
    <name evidence="3" type="ordered locus">PSMK_25240</name>
</gene>
<evidence type="ECO:0000259" key="2">
    <source>
        <dbReference type="Pfam" id="PF13439"/>
    </source>
</evidence>
<dbReference type="STRING" id="1142394.PSMK_25240"/>
<accession>I0IHE5</accession>
<protein>
    <submittedName>
        <fullName evidence="3">Putative glycosyltransferase</fullName>
    </submittedName>
</protein>
<dbReference type="SUPFAM" id="SSF53756">
    <property type="entry name" value="UDP-Glycosyltransferase/glycogen phosphorylase"/>
    <property type="match status" value="1"/>
</dbReference>
<evidence type="ECO:0000313" key="3">
    <source>
        <dbReference type="EMBL" id="BAM04683.1"/>
    </source>
</evidence>
<dbReference type="GO" id="GO:0016757">
    <property type="term" value="F:glycosyltransferase activity"/>
    <property type="evidence" value="ECO:0007669"/>
    <property type="project" value="InterPro"/>
</dbReference>
<proteinExistence type="predicted"/>
<dbReference type="Proteomes" id="UP000007881">
    <property type="component" value="Chromosome"/>
</dbReference>
<reference evidence="3 4" key="1">
    <citation type="submission" date="2012-02" db="EMBL/GenBank/DDBJ databases">
        <title>Complete genome sequence of Phycisphaera mikurensis NBRC 102666.</title>
        <authorList>
            <person name="Ankai A."/>
            <person name="Hosoyama A."/>
            <person name="Terui Y."/>
            <person name="Sekine M."/>
            <person name="Fukai R."/>
            <person name="Kato Y."/>
            <person name="Nakamura S."/>
            <person name="Yamada-Narita S."/>
            <person name="Kawakoshi A."/>
            <person name="Fukunaga Y."/>
            <person name="Yamazaki S."/>
            <person name="Fujita N."/>
        </authorList>
    </citation>
    <scope>NUCLEOTIDE SEQUENCE [LARGE SCALE GENOMIC DNA]</scope>
    <source>
        <strain evidence="4">NBRC 102666 / KCTC 22515 / FYK2301M01</strain>
    </source>
</reference>
<dbReference type="KEGG" id="phm:PSMK_25240"/>